<dbReference type="EMBL" id="LAZR01000173">
    <property type="protein sequence ID" value="KKN84246.1"/>
    <property type="molecule type" value="Genomic_DNA"/>
</dbReference>
<dbReference type="AlphaFoldDB" id="A0A0F9WEE8"/>
<dbReference type="InterPro" id="IPR038461">
    <property type="entry name" value="Schlafen_AlbA_2_dom_sf"/>
</dbReference>
<feature type="domain" description="Endonuclease GajA/Old nuclease/RecF-like AAA" evidence="2">
    <location>
        <begin position="4"/>
        <end position="401"/>
    </location>
</feature>
<organism evidence="3">
    <name type="scientific">marine sediment metagenome</name>
    <dbReference type="NCBI Taxonomy" id="412755"/>
    <lineage>
        <taxon>unclassified sequences</taxon>
        <taxon>metagenomes</taxon>
        <taxon>ecological metagenomes</taxon>
    </lineage>
</organism>
<accession>A0A0F9WEE8</accession>
<evidence type="ECO:0000259" key="2">
    <source>
        <dbReference type="Pfam" id="PF13175"/>
    </source>
</evidence>
<proteinExistence type="predicted"/>
<dbReference type="Gene3D" id="3.40.50.300">
    <property type="entry name" value="P-loop containing nucleotide triphosphate hydrolases"/>
    <property type="match status" value="1"/>
</dbReference>
<dbReference type="Pfam" id="PF13175">
    <property type="entry name" value="AAA_15"/>
    <property type="match status" value="1"/>
</dbReference>
<sequence>MKFKLSEVRILNFLSYKDVTFSGINKFNVLIGKNNSGKSNLIKIMKFLHSNCQSNEFDPSIIYDSKEDIDAELILTIKLTNDYRTEILDLLYKRQYLYKHFTDNEMKEGFLKRNQWKRKDIALPWLLEKGLFNYFKFYIRYFKDKKNLFLDKITAVHNEYDVEQIVYKIQEDRDKDKILLNNYVQNDKPAIKFETYFTHFSSFEASDLRNVSLYNTLRSIPSNLNNSIAKNPVFCKALLEVLGGFISNIKIIPHDRHFRPSSDRTNLAETELSLDGSNFVKYLDKLNSTDEREWVDDLNNEIITFFPNVKELTYTVDNSDRSVLILKENELRSKIELEKMGAGILNIVFFLTWIKILQEGYFLFIEEPELFIFPGLQKKILNKFLDVSEDIQIFITTHSIHYLSEDETKCTAYSIQKIRSQSIVYKVPNGDFPEIIKNIGSVIGEYENEQILIYNDQLWNNFIQKALNSEEDLLWDFKETLDWWNPHCKDKEKKQVQFSEKVGGFANADGGLIIIGITNTKPRQIVGFEKFEERSKNINKIIRSRTSFRPSSCKMREILIPNYKDKPKSCLFLFIPQTKEVVEVINIDDTISFPLRVGLEVIKKTNKEIEKLKRKVYLNNFNFINQIKKFTQS</sequence>
<reference evidence="3" key="1">
    <citation type="journal article" date="2015" name="Nature">
        <title>Complex archaea that bridge the gap between prokaryotes and eukaryotes.</title>
        <authorList>
            <person name="Spang A."/>
            <person name="Saw J.H."/>
            <person name="Jorgensen S.L."/>
            <person name="Zaremba-Niedzwiedzka K."/>
            <person name="Martijn J."/>
            <person name="Lind A.E."/>
            <person name="van Eijk R."/>
            <person name="Schleper C."/>
            <person name="Guy L."/>
            <person name="Ettema T.J."/>
        </authorList>
    </citation>
    <scope>NUCLEOTIDE SEQUENCE</scope>
</reference>
<name>A0A0F9WEE8_9ZZZZ</name>
<dbReference type="InterPro" id="IPR007421">
    <property type="entry name" value="Schlafen_AlbA_2_dom"/>
</dbReference>
<dbReference type="PANTHER" id="PTHR43581:SF4">
    <property type="entry name" value="ATP_GTP PHOSPHATASE"/>
    <property type="match status" value="1"/>
</dbReference>
<evidence type="ECO:0000259" key="1">
    <source>
        <dbReference type="Pfam" id="PF04326"/>
    </source>
</evidence>
<dbReference type="InterPro" id="IPR051396">
    <property type="entry name" value="Bact_Antivir_Def_Nuclease"/>
</dbReference>
<dbReference type="Gene3D" id="3.30.950.30">
    <property type="entry name" value="Schlafen, AAA domain"/>
    <property type="match status" value="1"/>
</dbReference>
<dbReference type="SUPFAM" id="SSF52540">
    <property type="entry name" value="P-loop containing nucleoside triphosphate hydrolases"/>
    <property type="match status" value="1"/>
</dbReference>
<gene>
    <name evidence="3" type="ORF">LCGC14_0290600</name>
</gene>
<feature type="domain" description="Schlafen AlbA-2" evidence="1">
    <location>
        <begin position="471"/>
        <end position="582"/>
    </location>
</feature>
<evidence type="ECO:0000313" key="3">
    <source>
        <dbReference type="EMBL" id="KKN84246.1"/>
    </source>
</evidence>
<dbReference type="InterPro" id="IPR041685">
    <property type="entry name" value="AAA_GajA/Old/RecF-like"/>
</dbReference>
<protein>
    <recommendedName>
        <fullName evidence="4">AAA domain-containing protein</fullName>
    </recommendedName>
</protein>
<comment type="caution">
    <text evidence="3">The sequence shown here is derived from an EMBL/GenBank/DDBJ whole genome shotgun (WGS) entry which is preliminary data.</text>
</comment>
<dbReference type="InterPro" id="IPR027417">
    <property type="entry name" value="P-loop_NTPase"/>
</dbReference>
<evidence type="ECO:0008006" key="4">
    <source>
        <dbReference type="Google" id="ProtNLM"/>
    </source>
</evidence>
<dbReference type="Pfam" id="PF04326">
    <property type="entry name" value="SLFN_AlbA_2"/>
    <property type="match status" value="1"/>
</dbReference>
<dbReference type="PANTHER" id="PTHR43581">
    <property type="entry name" value="ATP/GTP PHOSPHATASE"/>
    <property type="match status" value="1"/>
</dbReference>